<dbReference type="InterPro" id="IPR050090">
    <property type="entry name" value="Tyrosine_recombinase_XerCD"/>
</dbReference>
<dbReference type="Gene3D" id="1.10.150.130">
    <property type="match status" value="1"/>
</dbReference>
<dbReference type="InterPro" id="IPR013762">
    <property type="entry name" value="Integrase-like_cat_sf"/>
</dbReference>
<dbReference type="SUPFAM" id="SSF56349">
    <property type="entry name" value="DNA breaking-rejoining enzymes"/>
    <property type="match status" value="1"/>
</dbReference>
<proteinExistence type="inferred from homology"/>
<dbReference type="EMBL" id="BAAAFA010000018">
    <property type="protein sequence ID" value="GAA0824170.1"/>
    <property type="molecule type" value="Genomic_DNA"/>
</dbReference>
<dbReference type="InterPro" id="IPR010998">
    <property type="entry name" value="Integrase_recombinase_N"/>
</dbReference>
<evidence type="ECO:0000256" key="4">
    <source>
        <dbReference type="ARBA" id="ARBA00023172"/>
    </source>
</evidence>
<protein>
    <recommendedName>
        <fullName evidence="5">Tyr recombinase domain-containing protein</fullName>
    </recommendedName>
</protein>
<evidence type="ECO:0000313" key="7">
    <source>
        <dbReference type="Proteomes" id="UP001500021"/>
    </source>
</evidence>
<dbReference type="InterPro" id="IPR011010">
    <property type="entry name" value="DNA_brk_join_enz"/>
</dbReference>
<dbReference type="InterPro" id="IPR002104">
    <property type="entry name" value="Integrase_catalytic"/>
</dbReference>
<keyword evidence="3" id="KW-0238">DNA-binding</keyword>
<gene>
    <name evidence="6" type="ORF">GCM10009111_34730</name>
</gene>
<dbReference type="CDD" id="cd00397">
    <property type="entry name" value="DNA_BRE_C"/>
    <property type="match status" value="1"/>
</dbReference>
<evidence type="ECO:0000256" key="3">
    <source>
        <dbReference type="ARBA" id="ARBA00023125"/>
    </source>
</evidence>
<keyword evidence="2" id="KW-0229">DNA integration</keyword>
<dbReference type="PANTHER" id="PTHR30349">
    <property type="entry name" value="PHAGE INTEGRASE-RELATED"/>
    <property type="match status" value="1"/>
</dbReference>
<keyword evidence="4" id="KW-0233">DNA recombination</keyword>
<feature type="domain" description="Tyr recombinase" evidence="5">
    <location>
        <begin position="160"/>
        <end position="374"/>
    </location>
</feature>
<name>A0ABP3WKT7_9GAMM</name>
<sequence>MIFYKTTDEDCILQGAFSKSSYSGIPVFFDSNGVVEGVSNYLIFKAIKDTDEITSVTTYAYQLQTFLRFIDEKGKGLSWQSVTDGHLVEFRDTKIKSGNKDSYVAGVLRTVFDFFLWAERNKVIRHHVAIYNDDREYAISAEKTKTSWKWPHIPSSTSKAKPTPTNDDLEILHVTTIEESDVVGTRDSLIFTIYERSARRMEALQIKVSDVPDWEDIEAYQAENKVFYVEVKGKRKIDRDLEFLPETMELLREYIESERADAVNAAKKRNKFYKEPDDLFLAATTGKPLNKQYISRRLSGLMKKAGVSGTGHRVRAKGLTDIVAAFDGFDDRGQPKSAQDVLIRAAEKAGHSNPQSLRHYLALSRSEGLAAKMNNIELLRDLGIKVQTRKKQLADIDKANDLFEAILNDLNVEGELLKFLEQYLGKQKVSEVKS</sequence>
<accession>A0ABP3WKT7</accession>
<comment type="caution">
    <text evidence="6">The sequence shown here is derived from an EMBL/GenBank/DDBJ whole genome shotgun (WGS) entry which is preliminary data.</text>
</comment>
<comment type="similarity">
    <text evidence="1">Belongs to the 'phage' integrase family.</text>
</comment>
<evidence type="ECO:0000256" key="2">
    <source>
        <dbReference type="ARBA" id="ARBA00022908"/>
    </source>
</evidence>
<dbReference type="Gene3D" id="1.10.443.10">
    <property type="entry name" value="Intergrase catalytic core"/>
    <property type="match status" value="1"/>
</dbReference>
<dbReference type="Proteomes" id="UP001500021">
    <property type="component" value="Unassembled WGS sequence"/>
</dbReference>
<dbReference type="PANTHER" id="PTHR30349:SF41">
    <property type="entry name" value="INTEGRASE_RECOMBINASE PROTEIN MJ0367-RELATED"/>
    <property type="match status" value="1"/>
</dbReference>
<dbReference type="PROSITE" id="PS51898">
    <property type="entry name" value="TYR_RECOMBINASE"/>
    <property type="match status" value="1"/>
</dbReference>
<evidence type="ECO:0000313" key="6">
    <source>
        <dbReference type="EMBL" id="GAA0824170.1"/>
    </source>
</evidence>
<reference evidence="7" key="1">
    <citation type="journal article" date="2019" name="Int. J. Syst. Evol. Microbiol.">
        <title>The Global Catalogue of Microorganisms (GCM) 10K type strain sequencing project: providing services to taxonomists for standard genome sequencing and annotation.</title>
        <authorList>
            <consortium name="The Broad Institute Genomics Platform"/>
            <consortium name="The Broad Institute Genome Sequencing Center for Infectious Disease"/>
            <person name="Wu L."/>
            <person name="Ma J."/>
        </authorList>
    </citation>
    <scope>NUCLEOTIDE SEQUENCE [LARGE SCALE GENOMIC DNA]</scope>
    <source>
        <strain evidence="7">JCM 15608</strain>
    </source>
</reference>
<evidence type="ECO:0000259" key="5">
    <source>
        <dbReference type="PROSITE" id="PS51898"/>
    </source>
</evidence>
<evidence type="ECO:0000256" key="1">
    <source>
        <dbReference type="ARBA" id="ARBA00008857"/>
    </source>
</evidence>
<dbReference type="RefSeq" id="WP_343819097.1">
    <property type="nucleotide sequence ID" value="NZ_BAAAFA010000018.1"/>
</dbReference>
<organism evidence="6 7">
    <name type="scientific">Colwellia asteriadis</name>
    <dbReference type="NCBI Taxonomy" id="517723"/>
    <lineage>
        <taxon>Bacteria</taxon>
        <taxon>Pseudomonadati</taxon>
        <taxon>Pseudomonadota</taxon>
        <taxon>Gammaproteobacteria</taxon>
        <taxon>Alteromonadales</taxon>
        <taxon>Colwelliaceae</taxon>
        <taxon>Colwellia</taxon>
    </lineage>
</organism>
<keyword evidence="7" id="KW-1185">Reference proteome</keyword>